<protein>
    <recommendedName>
        <fullName evidence="4">Lipoprotein</fullName>
    </recommendedName>
</protein>
<proteinExistence type="predicted"/>
<dbReference type="EMBL" id="CP101637">
    <property type="protein sequence ID" value="WMT82340.1"/>
    <property type="molecule type" value="Genomic_DNA"/>
</dbReference>
<evidence type="ECO:0000313" key="2">
    <source>
        <dbReference type="EMBL" id="WMT82340.1"/>
    </source>
</evidence>
<reference evidence="2 3" key="1">
    <citation type="submission" date="2022-07" db="EMBL/GenBank/DDBJ databases">
        <title>Genome sequence of Terrisporobacter mayombei DSM6539.</title>
        <authorList>
            <person name="Boeer T."/>
            <person name="Bengelsdorf F.R."/>
            <person name="Daniel R."/>
            <person name="Poehlein A."/>
        </authorList>
    </citation>
    <scope>NUCLEOTIDE SEQUENCE [LARGE SCALE GENOMIC DNA]</scope>
    <source>
        <strain evidence="2 3">DSM 6539</strain>
    </source>
</reference>
<dbReference type="RefSeq" id="WP_228106476.1">
    <property type="nucleotide sequence ID" value="NZ_CP101637.1"/>
</dbReference>
<gene>
    <name evidence="2" type="ORF">TEMA_27110</name>
</gene>
<accession>A0ABY9Q2Y1</accession>
<dbReference type="Proteomes" id="UP001235030">
    <property type="component" value="Chromosome"/>
</dbReference>
<name>A0ABY9Q2Y1_9FIRM</name>
<organism evidence="2 3">
    <name type="scientific">Terrisporobacter mayombei</name>
    <dbReference type="NCBI Taxonomy" id="1541"/>
    <lineage>
        <taxon>Bacteria</taxon>
        <taxon>Bacillati</taxon>
        <taxon>Bacillota</taxon>
        <taxon>Clostridia</taxon>
        <taxon>Peptostreptococcales</taxon>
        <taxon>Peptostreptococcaceae</taxon>
        <taxon>Terrisporobacter</taxon>
    </lineage>
</organism>
<sequence>MRIQTNKKILSLVLVIGSVINLSGCQLAKEDSQYKEVENLCGTFITYELDGKDSTFDDEYKKYYGTFGEKIFDKDIEKYKFGNLKGYALFLHKEGKGENKLKSAVGDNVFQNIHFSLNVNYRGK</sequence>
<keyword evidence="1" id="KW-0732">Signal</keyword>
<feature type="signal peptide" evidence="1">
    <location>
        <begin position="1"/>
        <end position="28"/>
    </location>
</feature>
<keyword evidence="3" id="KW-1185">Reference proteome</keyword>
<evidence type="ECO:0000313" key="3">
    <source>
        <dbReference type="Proteomes" id="UP001235030"/>
    </source>
</evidence>
<evidence type="ECO:0008006" key="4">
    <source>
        <dbReference type="Google" id="ProtNLM"/>
    </source>
</evidence>
<evidence type="ECO:0000256" key="1">
    <source>
        <dbReference type="SAM" id="SignalP"/>
    </source>
</evidence>
<feature type="chain" id="PRO_5045702022" description="Lipoprotein" evidence="1">
    <location>
        <begin position="29"/>
        <end position="124"/>
    </location>
</feature>